<dbReference type="Pfam" id="PF05944">
    <property type="entry name" value="Phage_term_smal"/>
    <property type="match status" value="1"/>
</dbReference>
<protein>
    <recommendedName>
        <fullName evidence="4">Terminase</fullName>
    </recommendedName>
</protein>
<evidence type="ECO:0008006" key="4">
    <source>
        <dbReference type="Google" id="ProtNLM"/>
    </source>
</evidence>
<accession>A0A3A8EC17</accession>
<evidence type="ECO:0000313" key="3">
    <source>
        <dbReference type="Proteomes" id="UP000282388"/>
    </source>
</evidence>
<feature type="region of interest" description="Disordered" evidence="1">
    <location>
        <begin position="1"/>
        <end position="22"/>
    </location>
</feature>
<dbReference type="OrthoDB" id="8562788at2"/>
<feature type="region of interest" description="Disordered" evidence="1">
    <location>
        <begin position="238"/>
        <end position="276"/>
    </location>
</feature>
<gene>
    <name evidence="2" type="ORF">D7V32_05615</name>
</gene>
<dbReference type="GO" id="GO:0004519">
    <property type="term" value="F:endonuclease activity"/>
    <property type="evidence" value="ECO:0007669"/>
    <property type="project" value="InterPro"/>
</dbReference>
<comment type="caution">
    <text evidence="2">The sequence shown here is derived from an EMBL/GenBank/DDBJ whole genome shotgun (WGS) entry which is preliminary data.</text>
</comment>
<dbReference type="RefSeq" id="WP_120401932.1">
    <property type="nucleotide sequence ID" value="NZ_RAXV01000009.1"/>
</dbReference>
<reference evidence="2 3" key="1">
    <citation type="submission" date="2018-09" db="EMBL/GenBank/DDBJ databases">
        <title>The draft genome of Acinetobacter spp. strains.</title>
        <authorList>
            <person name="Qin J."/>
            <person name="Feng Y."/>
            <person name="Zong Z."/>
        </authorList>
    </citation>
    <scope>NUCLEOTIDE SEQUENCE [LARGE SCALE GENOMIC DNA]</scope>
    <source>
        <strain evidence="2 3">WCHAc060012</strain>
    </source>
</reference>
<proteinExistence type="predicted"/>
<dbReference type="EMBL" id="RAXV01000009">
    <property type="protein sequence ID" value="RKG32417.1"/>
    <property type="molecule type" value="Genomic_DNA"/>
</dbReference>
<dbReference type="Proteomes" id="UP000282388">
    <property type="component" value="Unassembled WGS sequence"/>
</dbReference>
<name>A0A3A8EC17_9GAMM</name>
<sequence>MSNSMRQDRERKLAQKSAKMALSADPRLLKKRVVMGYDPGSPEGDQSVNVTLPESPTANIELRLFNHLNQLKDNKSVQDKIELKKQWLPEYYGYIDGCLAISPSAQNTSLVNLMIWAVDAGQYELAVRIAEYALLNDMVMPEGHSRGIAEFITEQCANDFNDDIDLAIENAEVIQRIIDLGVGEQMVDQVRAKIFRSLGDALNEAQPVEALNAYKNALRLNSKVGCKKEVTALEKLLNKQSTESSPDATVGSQADSTTVSAAAESDPASTDSTPAE</sequence>
<organism evidence="2 3">
    <name type="scientific">Acinetobacter tianfuensis</name>
    <dbReference type="NCBI Taxonomy" id="2419603"/>
    <lineage>
        <taxon>Bacteria</taxon>
        <taxon>Pseudomonadati</taxon>
        <taxon>Pseudomonadota</taxon>
        <taxon>Gammaproteobacteria</taxon>
        <taxon>Moraxellales</taxon>
        <taxon>Moraxellaceae</taxon>
        <taxon>Acinetobacter</taxon>
    </lineage>
</organism>
<dbReference type="AlphaFoldDB" id="A0A3A8EC17"/>
<evidence type="ECO:0000313" key="2">
    <source>
        <dbReference type="EMBL" id="RKG32417.1"/>
    </source>
</evidence>
<feature type="compositionally biased region" description="Polar residues" evidence="1">
    <location>
        <begin position="238"/>
        <end position="260"/>
    </location>
</feature>
<keyword evidence="3" id="KW-1185">Reference proteome</keyword>
<feature type="compositionally biased region" description="Basic and acidic residues" evidence="1">
    <location>
        <begin position="1"/>
        <end position="13"/>
    </location>
</feature>
<dbReference type="GO" id="GO:0003677">
    <property type="term" value="F:DNA binding"/>
    <property type="evidence" value="ECO:0007669"/>
    <property type="project" value="InterPro"/>
</dbReference>
<feature type="compositionally biased region" description="Polar residues" evidence="1">
    <location>
        <begin position="267"/>
        <end position="276"/>
    </location>
</feature>
<evidence type="ECO:0000256" key="1">
    <source>
        <dbReference type="SAM" id="MobiDB-lite"/>
    </source>
</evidence>
<dbReference type="InterPro" id="IPR010270">
    <property type="entry name" value="Phage_P2_GpM"/>
</dbReference>